<dbReference type="CDD" id="cd00773">
    <property type="entry name" value="HisRS-like_core"/>
    <property type="match status" value="1"/>
</dbReference>
<dbReference type="InterPro" id="IPR015807">
    <property type="entry name" value="His-tRNA-ligase"/>
</dbReference>
<dbReference type="KEGG" id="mfp:MBIO_0851"/>
<dbReference type="InterPro" id="IPR041715">
    <property type="entry name" value="HisRS-like_core"/>
</dbReference>
<feature type="binding site" evidence="4">
    <location>
        <position position="127"/>
    </location>
    <ligand>
        <name>L-histidine</name>
        <dbReference type="ChEBI" id="CHEBI:57595"/>
    </ligand>
</feature>
<dbReference type="GO" id="GO:0006427">
    <property type="term" value="P:histidyl-tRNA aminoacylation"/>
    <property type="evidence" value="ECO:0007669"/>
    <property type="project" value="UniProtKB-UniRule"/>
</dbReference>
<dbReference type="EMBL" id="AP009608">
    <property type="protein sequence ID" value="BAH70116.1"/>
    <property type="molecule type" value="Genomic_DNA"/>
</dbReference>
<evidence type="ECO:0000259" key="5">
    <source>
        <dbReference type="PROSITE" id="PS50862"/>
    </source>
</evidence>
<feature type="binding site" evidence="4">
    <location>
        <position position="272"/>
    </location>
    <ligand>
        <name>L-histidine</name>
        <dbReference type="ChEBI" id="CHEBI:57595"/>
    </ligand>
</feature>
<dbReference type="PANTHER" id="PTHR43707:SF1">
    <property type="entry name" value="HISTIDINE--TRNA LIGASE, MITOCHONDRIAL-RELATED"/>
    <property type="match status" value="1"/>
</dbReference>
<feature type="binding site" evidence="4">
    <location>
        <begin position="276"/>
        <end position="277"/>
    </location>
    <ligand>
        <name>L-histidine</name>
        <dbReference type="ChEBI" id="CHEBI:57595"/>
    </ligand>
</feature>
<feature type="binding site" evidence="4">
    <location>
        <begin position="96"/>
        <end position="98"/>
    </location>
    <ligand>
        <name>L-histidine</name>
        <dbReference type="ChEBI" id="CHEBI:57595"/>
    </ligand>
</feature>
<sequence length="454" mass="52673">MYIIFNIKLSIYFRRHKMFNRIKGTRDFGPQENNVIELIRSAFVNYARNYNFHLIETPIIESATLYRRSVASSDIVKKEMYEFKDKGDRDIALRPEGTAGFVRALVENKWYATLKNTKFAYYGPMFRYEQPQKGRYRQFNQAGMEIVDTVINPYNDAELIIAAASLLQCLDVKCVLKINSIGDEETRTRYQEELKKYFAKYKDQLNPISLERLENNVLRILDDKEERQKDFVKKAPKINKYLSKNSTEFFNKLTSILDFNNIKYQVDYSLVRGLDYYDEVVYEFVSTSKESGSQSTIIGGGRYSNLIKELGGPQLYACGFGFGVDRAADIINDENKDNNDAEKINILVATTSEKNLDILFSLTNELRNYGSKIEFIKEVVKSKKIFDKAQKLQADVVIFDDNIQGRETFVAKSLSDNDRIMFQYNEDGYADLLDFLAEHNLLSDLIAEEDEDEE</sequence>
<evidence type="ECO:0000313" key="6">
    <source>
        <dbReference type="EMBL" id="BAH70116.1"/>
    </source>
</evidence>
<feature type="domain" description="Aminoacyl-transfer RNA synthetases class-II family profile" evidence="5">
    <location>
        <begin position="33"/>
        <end position="334"/>
    </location>
</feature>
<feature type="binding site" evidence="4">
    <location>
        <position position="141"/>
    </location>
    <ligand>
        <name>L-histidine</name>
        <dbReference type="ChEBI" id="CHEBI:57595"/>
    </ligand>
</feature>
<dbReference type="PANTHER" id="PTHR43707">
    <property type="entry name" value="HISTIDYL-TRNA SYNTHETASE"/>
    <property type="match status" value="1"/>
</dbReference>
<dbReference type="NCBIfam" id="TIGR00442">
    <property type="entry name" value="hisS"/>
    <property type="match status" value="1"/>
</dbReference>
<comment type="catalytic activity">
    <reaction evidence="3">
        <text>tRNA(His) + L-histidine + ATP = L-histidyl-tRNA(His) + AMP + diphosphate + H(+)</text>
        <dbReference type="Rhea" id="RHEA:17313"/>
        <dbReference type="Rhea" id="RHEA-COMP:9665"/>
        <dbReference type="Rhea" id="RHEA-COMP:9689"/>
        <dbReference type="ChEBI" id="CHEBI:15378"/>
        <dbReference type="ChEBI" id="CHEBI:30616"/>
        <dbReference type="ChEBI" id="CHEBI:33019"/>
        <dbReference type="ChEBI" id="CHEBI:57595"/>
        <dbReference type="ChEBI" id="CHEBI:78442"/>
        <dbReference type="ChEBI" id="CHEBI:78527"/>
        <dbReference type="ChEBI" id="CHEBI:456215"/>
        <dbReference type="EC" id="6.1.1.21"/>
    </reaction>
</comment>
<keyword evidence="7" id="KW-1185">Reference proteome</keyword>
<dbReference type="EC" id="6.1.1.21" evidence="3"/>
<comment type="similarity">
    <text evidence="1 3">Belongs to the class-II aminoacyl-tRNA synthetase family.</text>
</comment>
<gene>
    <name evidence="3" type="primary">hisS</name>
    <name evidence="6" type="ordered locus">MBIO_0851</name>
</gene>
<organism evidence="6 7">
    <name type="scientific">Mycoplasmopsis fermentans (strain ATCC 19989 / NBRC 14854 / NCTC 10117 / PG18)</name>
    <name type="common">Mycoplasma fermentans</name>
    <dbReference type="NCBI Taxonomy" id="496833"/>
    <lineage>
        <taxon>Bacteria</taxon>
        <taxon>Bacillati</taxon>
        <taxon>Mycoplasmatota</taxon>
        <taxon>Mycoplasmoidales</taxon>
        <taxon>Metamycoplasmataceae</taxon>
        <taxon>Mycoplasmopsis</taxon>
    </lineage>
</organism>
<protein>
    <recommendedName>
        <fullName evidence="3">Histidine--tRNA ligase</fullName>
        <ecNumber evidence="3">6.1.1.21</ecNumber>
    </recommendedName>
    <alternativeName>
        <fullName evidence="3">Histidyl-tRNA synthetase</fullName>
        <shortName evidence="3">HisRS</shortName>
    </alternativeName>
</protein>
<keyword evidence="3" id="KW-0547">Nucleotide-binding</keyword>
<dbReference type="PATRIC" id="fig|496833.3.peg.448"/>
<dbReference type="InterPro" id="IPR006195">
    <property type="entry name" value="aa-tRNA-synth_II"/>
</dbReference>
<name>C4XG44_MYCFP</name>
<keyword evidence="3" id="KW-0436">Ligase</keyword>
<keyword evidence="3" id="KW-0030">Aminoacyl-tRNA synthetase</keyword>
<dbReference type="HAMAP" id="MF_00127">
    <property type="entry name" value="His_tRNA_synth"/>
    <property type="match status" value="1"/>
</dbReference>
<keyword evidence="3" id="KW-0963">Cytoplasm</keyword>
<dbReference type="InterPro" id="IPR045864">
    <property type="entry name" value="aa-tRNA-synth_II/BPL/LPL"/>
</dbReference>
<dbReference type="AlphaFoldDB" id="C4XG44"/>
<evidence type="ECO:0000256" key="2">
    <source>
        <dbReference type="ARBA" id="ARBA00022840"/>
    </source>
</evidence>
<dbReference type="eggNOG" id="COG0124">
    <property type="taxonomic scope" value="Bacteria"/>
</dbReference>
<evidence type="ECO:0000313" key="7">
    <source>
        <dbReference type="Proteomes" id="UP000006810"/>
    </source>
</evidence>
<feature type="binding site" evidence="4">
    <location>
        <position position="145"/>
    </location>
    <ligand>
        <name>L-histidine</name>
        <dbReference type="ChEBI" id="CHEBI:57595"/>
    </ligand>
</feature>
<dbReference type="Gene3D" id="3.30.930.10">
    <property type="entry name" value="Bira Bifunctional Protein, Domain 2"/>
    <property type="match status" value="1"/>
</dbReference>
<evidence type="ECO:0000256" key="4">
    <source>
        <dbReference type="PIRSR" id="PIRSR001549-1"/>
    </source>
</evidence>
<keyword evidence="3" id="KW-0648">Protein biosynthesis</keyword>
<dbReference type="PIRSF" id="PIRSF001549">
    <property type="entry name" value="His-tRNA_synth"/>
    <property type="match status" value="1"/>
</dbReference>
<dbReference type="HOGENOM" id="CLU_025113_1_2_14"/>
<dbReference type="Pfam" id="PF13393">
    <property type="entry name" value="tRNA-synt_His"/>
    <property type="match status" value="1"/>
</dbReference>
<accession>C4XG44</accession>
<evidence type="ECO:0000256" key="3">
    <source>
        <dbReference type="HAMAP-Rule" id="MF_00127"/>
    </source>
</evidence>
<dbReference type="GO" id="GO:0005737">
    <property type="term" value="C:cytoplasm"/>
    <property type="evidence" value="ECO:0007669"/>
    <property type="project" value="UniProtKB-SubCell"/>
</dbReference>
<dbReference type="SUPFAM" id="SSF55681">
    <property type="entry name" value="Class II aaRS and biotin synthetases"/>
    <property type="match status" value="1"/>
</dbReference>
<proteinExistence type="inferred from homology"/>
<comment type="subcellular location">
    <subcellularLocation>
        <location evidence="3">Cytoplasm</location>
    </subcellularLocation>
</comment>
<evidence type="ECO:0000256" key="1">
    <source>
        <dbReference type="ARBA" id="ARBA00008226"/>
    </source>
</evidence>
<dbReference type="Proteomes" id="UP000006810">
    <property type="component" value="Chromosome"/>
</dbReference>
<dbReference type="GO" id="GO:0005524">
    <property type="term" value="F:ATP binding"/>
    <property type="evidence" value="ECO:0007669"/>
    <property type="project" value="UniProtKB-UniRule"/>
</dbReference>
<keyword evidence="2 3" id="KW-0067">ATP-binding</keyword>
<comment type="subunit">
    <text evidence="3">Homodimer.</text>
</comment>
<reference evidence="6 7" key="1">
    <citation type="journal article" date="2009" name="Curr. Microbiol.">
        <title>Molecular cloning and expression of a novel cholinephosphotransferase involved in glycoglycerophospholipid biosynthesis of Mycoplasma fermentans.</title>
        <authorList>
            <person name="Ishida N."/>
            <person name="Irikura D."/>
            <person name="Matsuda K."/>
            <person name="Sato S."/>
            <person name="Asano K."/>
        </authorList>
    </citation>
    <scope>NUCLEOTIDE SEQUENCE [LARGE SCALE GENOMIC DNA]</scope>
    <source>
        <strain evidence="7">ATCC 19989 / NBRC 14854 / NCTC 10117 / PG18</strain>
    </source>
</reference>
<dbReference type="InterPro" id="IPR004516">
    <property type="entry name" value="HisRS/HisZ"/>
</dbReference>
<dbReference type="GO" id="GO:0004821">
    <property type="term" value="F:histidine-tRNA ligase activity"/>
    <property type="evidence" value="ECO:0007669"/>
    <property type="project" value="UniProtKB-UniRule"/>
</dbReference>
<dbReference type="PROSITE" id="PS50862">
    <property type="entry name" value="AA_TRNA_LIGASE_II"/>
    <property type="match status" value="1"/>
</dbReference>